<evidence type="ECO:0000313" key="2">
    <source>
        <dbReference type="Proteomes" id="UP000596661"/>
    </source>
</evidence>
<dbReference type="EMBL" id="UZAU01000632">
    <property type="status" value="NOT_ANNOTATED_CDS"/>
    <property type="molecule type" value="Genomic_DNA"/>
</dbReference>
<proteinExistence type="predicted"/>
<dbReference type="Gramene" id="evm.model.07.355">
    <property type="protein sequence ID" value="cds.evm.model.07.355"/>
    <property type="gene ID" value="evm.TU.07.355"/>
</dbReference>
<dbReference type="EnsemblPlants" id="evm.model.07.355">
    <property type="protein sequence ID" value="cds.evm.model.07.355"/>
    <property type="gene ID" value="evm.TU.07.355"/>
</dbReference>
<accession>A0A803Q4T5</accession>
<reference evidence="1" key="2">
    <citation type="submission" date="2021-03" db="UniProtKB">
        <authorList>
            <consortium name="EnsemblPlants"/>
        </authorList>
    </citation>
    <scope>IDENTIFICATION</scope>
</reference>
<organism evidence="1 2">
    <name type="scientific">Cannabis sativa</name>
    <name type="common">Hemp</name>
    <name type="synonym">Marijuana</name>
    <dbReference type="NCBI Taxonomy" id="3483"/>
    <lineage>
        <taxon>Eukaryota</taxon>
        <taxon>Viridiplantae</taxon>
        <taxon>Streptophyta</taxon>
        <taxon>Embryophyta</taxon>
        <taxon>Tracheophyta</taxon>
        <taxon>Spermatophyta</taxon>
        <taxon>Magnoliopsida</taxon>
        <taxon>eudicotyledons</taxon>
        <taxon>Gunneridae</taxon>
        <taxon>Pentapetalae</taxon>
        <taxon>rosids</taxon>
        <taxon>fabids</taxon>
        <taxon>Rosales</taxon>
        <taxon>Cannabaceae</taxon>
        <taxon>Cannabis</taxon>
    </lineage>
</organism>
<reference evidence="1" key="1">
    <citation type="submission" date="2018-11" db="EMBL/GenBank/DDBJ databases">
        <authorList>
            <person name="Grassa J C."/>
        </authorList>
    </citation>
    <scope>NUCLEOTIDE SEQUENCE [LARGE SCALE GENOMIC DNA]</scope>
</reference>
<keyword evidence="2" id="KW-1185">Reference proteome</keyword>
<sequence length="135" mass="15633">MNMLIGNKIGEVVRCYNDCSQYRLEVKIGRKTGGYDVVEIKPSTYADLSYEDACDYGVMVTVFREDINLEWQVISSVSFLGNSEIRFNQRNHIIYWTSIEGTYLDRIRVSSLPSKVGEYLKMKAKEVKDLVRSQR</sequence>
<protein>
    <submittedName>
        <fullName evidence="1">Uncharacterized protein</fullName>
    </submittedName>
</protein>
<dbReference type="Proteomes" id="UP000596661">
    <property type="component" value="Chromosome 7"/>
</dbReference>
<dbReference type="AlphaFoldDB" id="A0A803Q4T5"/>
<name>A0A803Q4T5_CANSA</name>
<evidence type="ECO:0000313" key="1">
    <source>
        <dbReference type="EnsemblPlants" id="cds.evm.model.07.355"/>
    </source>
</evidence>